<comment type="caution">
    <text evidence="1">The sequence shown here is derived from an EMBL/GenBank/DDBJ whole genome shotgun (WGS) entry which is preliminary data.</text>
</comment>
<accession>A0ACD3SSS0</accession>
<protein>
    <submittedName>
        <fullName evidence="1">Enoyl-CoA hydratase/isomerase family protein</fullName>
    </submittedName>
</protein>
<evidence type="ECO:0000313" key="2">
    <source>
        <dbReference type="Proteomes" id="UP000004277"/>
    </source>
</evidence>
<reference evidence="1" key="1">
    <citation type="submission" date="2019-05" db="EMBL/GenBank/DDBJ databases">
        <title>Revised genome assembly of Burkholderiaceae (previously Ralstonia) sp. PBA.</title>
        <authorList>
            <person name="Gan H.M."/>
        </authorList>
    </citation>
    <scope>NUCLEOTIDE SEQUENCE</scope>
    <source>
        <strain evidence="1">PBA</strain>
    </source>
</reference>
<dbReference type="Proteomes" id="UP000004277">
    <property type="component" value="Unassembled WGS sequence"/>
</dbReference>
<gene>
    <name evidence="1" type="ORF">MW7_003565</name>
</gene>
<organism evidence="1 2">
    <name type="scientific">Imbroritus primus</name>
    <dbReference type="NCBI Taxonomy" id="3058603"/>
    <lineage>
        <taxon>Bacteria</taxon>
        <taxon>Pseudomonadati</taxon>
        <taxon>Pseudomonadota</taxon>
        <taxon>Betaproteobacteria</taxon>
        <taxon>Burkholderiales</taxon>
        <taxon>Burkholderiaceae</taxon>
        <taxon>Imbroritus</taxon>
    </lineage>
</organism>
<sequence length="244" mass="26046">MSQENGEVLVSREGNCWTFTLNRPEKMNALNANIVESLLAGIEDAHANGASVLVFRGNGRNFSAGFDFGGFEEQSEGDLLQRFVRIETLLQAIDGSPCLTVALAHGKNFGAGVDLFASCKVRISTPDAFFRMPGLKFGLVLGPRRFGALVGTQVARAILEEARGFNAQEAEAIGFLTQTADEAGWPELITQANGRAAQLDAATRAHLYQVLGNQAGYDADLAALVRSAAAPGLKDRIRAYRSAG</sequence>
<evidence type="ECO:0000313" key="1">
    <source>
        <dbReference type="EMBL" id="TMS59271.1"/>
    </source>
</evidence>
<dbReference type="EMBL" id="AKCV02000011">
    <property type="protein sequence ID" value="TMS59271.1"/>
    <property type="molecule type" value="Genomic_DNA"/>
</dbReference>
<name>A0ACD3SSS0_9BURK</name>
<keyword evidence="2" id="KW-1185">Reference proteome</keyword>
<proteinExistence type="predicted"/>